<accession>A0A8E0RUV1</accession>
<evidence type="ECO:0000313" key="2">
    <source>
        <dbReference type="EMBL" id="KAA0191060.1"/>
    </source>
</evidence>
<proteinExistence type="predicted"/>
<feature type="coiled-coil region" evidence="1">
    <location>
        <begin position="320"/>
        <end position="367"/>
    </location>
</feature>
<dbReference type="EMBL" id="LUCM01006585">
    <property type="protein sequence ID" value="KAA0191060.1"/>
    <property type="molecule type" value="Genomic_DNA"/>
</dbReference>
<reference evidence="2" key="1">
    <citation type="submission" date="2019-05" db="EMBL/GenBank/DDBJ databases">
        <title>Annotation for the trematode Fasciolopsis buski.</title>
        <authorList>
            <person name="Choi Y.-J."/>
        </authorList>
    </citation>
    <scope>NUCLEOTIDE SEQUENCE</scope>
    <source>
        <strain evidence="2">HT</strain>
        <tissue evidence="2">Whole worm</tissue>
    </source>
</reference>
<dbReference type="OrthoDB" id="6284913at2759"/>
<name>A0A8E0RUV1_9TREM</name>
<dbReference type="Proteomes" id="UP000728185">
    <property type="component" value="Unassembled WGS sequence"/>
</dbReference>
<keyword evidence="1" id="KW-0175">Coiled coil</keyword>
<gene>
    <name evidence="2" type="ORF">FBUS_04783</name>
</gene>
<sequence length="461" mass="55394">MLQDPGGAARVSGTDYYDRLQWDSEFHSSAERHLQNNNVRRRYEAYQAARNLSLDRRRQCLLAMLQAEDRKNRELGHLKLERERLSHREKIKKEASHLKEQLETRERELSDAKLHILFAQSCVPLRCHQMEKNAREIAEERREIAKYVEWDKLQQEKEAKLVEKKKTHFEEQVEREEEEMQVLRQHANDEITNSFNEFVKRIQGKQRKDIGCFEKKKLETNLEQQAVPEDNTDESRRMKDKMLKTMIRDIDAAKKSKEEDRQKGKLVEAFCNKNSTTDCGRGSQNKEILRQEQLRFMQYQKQMTLNEAAYDKCINKLYTDMNTEKRIQEQKRKLEDREKRLAFTKEADEFRKAMVRRKEEHKEAEQKADAEIVRTLQEKLRRENALTLDMENDRHKETKQYGFDLSRQQNYNLSVHKQSKKMELERELKAMTKAEEIYQEQFNDVMSRNPLIQYALPCRRT</sequence>
<feature type="coiled-coil region" evidence="1">
    <location>
        <begin position="159"/>
        <end position="193"/>
    </location>
</feature>
<evidence type="ECO:0000313" key="3">
    <source>
        <dbReference type="Proteomes" id="UP000728185"/>
    </source>
</evidence>
<comment type="caution">
    <text evidence="2">The sequence shown here is derived from an EMBL/GenBank/DDBJ whole genome shotgun (WGS) entry which is preliminary data.</text>
</comment>
<dbReference type="AlphaFoldDB" id="A0A8E0RUV1"/>
<protein>
    <recommendedName>
        <fullName evidence="4">Trichohyalin-plectin-homology domain-containing protein</fullName>
    </recommendedName>
</protein>
<evidence type="ECO:0008006" key="4">
    <source>
        <dbReference type="Google" id="ProtNLM"/>
    </source>
</evidence>
<keyword evidence="3" id="KW-1185">Reference proteome</keyword>
<organism evidence="2 3">
    <name type="scientific">Fasciolopsis buskii</name>
    <dbReference type="NCBI Taxonomy" id="27845"/>
    <lineage>
        <taxon>Eukaryota</taxon>
        <taxon>Metazoa</taxon>
        <taxon>Spiralia</taxon>
        <taxon>Lophotrochozoa</taxon>
        <taxon>Platyhelminthes</taxon>
        <taxon>Trematoda</taxon>
        <taxon>Digenea</taxon>
        <taxon>Plagiorchiida</taxon>
        <taxon>Echinostomata</taxon>
        <taxon>Echinostomatoidea</taxon>
        <taxon>Fasciolidae</taxon>
        <taxon>Fasciolopsis</taxon>
    </lineage>
</organism>
<evidence type="ECO:0000256" key="1">
    <source>
        <dbReference type="SAM" id="Coils"/>
    </source>
</evidence>
<feature type="coiled-coil region" evidence="1">
    <location>
        <begin position="88"/>
        <end position="115"/>
    </location>
</feature>